<organism evidence="2 3">
    <name type="scientific">Eumeta variegata</name>
    <name type="common">Bagworm moth</name>
    <name type="synonym">Eumeta japonica</name>
    <dbReference type="NCBI Taxonomy" id="151549"/>
    <lineage>
        <taxon>Eukaryota</taxon>
        <taxon>Metazoa</taxon>
        <taxon>Ecdysozoa</taxon>
        <taxon>Arthropoda</taxon>
        <taxon>Hexapoda</taxon>
        <taxon>Insecta</taxon>
        <taxon>Pterygota</taxon>
        <taxon>Neoptera</taxon>
        <taxon>Endopterygota</taxon>
        <taxon>Lepidoptera</taxon>
        <taxon>Glossata</taxon>
        <taxon>Ditrysia</taxon>
        <taxon>Tineoidea</taxon>
        <taxon>Psychidae</taxon>
        <taxon>Oiketicinae</taxon>
        <taxon>Eumeta</taxon>
    </lineage>
</organism>
<feature type="region of interest" description="Disordered" evidence="1">
    <location>
        <begin position="1"/>
        <end position="37"/>
    </location>
</feature>
<dbReference type="EMBL" id="BGZK01002374">
    <property type="protein sequence ID" value="GBP93422.1"/>
    <property type="molecule type" value="Genomic_DNA"/>
</dbReference>
<sequence>MRSPLSQSVLGADRDALHRCSESPADPRTGRSHECRREQKRCVTRAARSHASCLRGPPPPPLISRRSTAARDATHRCGCRSACDICHYNTTVGPSVRRQDRHLITVPPAAFIESRPGRNRATVKDKPSKPTTMADKAPRPPAVP</sequence>
<keyword evidence="3" id="KW-1185">Reference proteome</keyword>
<protein>
    <submittedName>
        <fullName evidence="2">Uncharacterized protein</fullName>
    </submittedName>
</protein>
<feature type="region of interest" description="Disordered" evidence="1">
    <location>
        <begin position="108"/>
        <end position="144"/>
    </location>
</feature>
<gene>
    <name evidence="2" type="ORF">EVAR_50314_1</name>
</gene>
<accession>A0A4C2A0V8</accession>
<comment type="caution">
    <text evidence="2">The sequence shown here is derived from an EMBL/GenBank/DDBJ whole genome shotgun (WGS) entry which is preliminary data.</text>
</comment>
<evidence type="ECO:0000313" key="3">
    <source>
        <dbReference type="Proteomes" id="UP000299102"/>
    </source>
</evidence>
<evidence type="ECO:0000313" key="2">
    <source>
        <dbReference type="EMBL" id="GBP93422.1"/>
    </source>
</evidence>
<evidence type="ECO:0000256" key="1">
    <source>
        <dbReference type="SAM" id="MobiDB-lite"/>
    </source>
</evidence>
<dbReference type="Proteomes" id="UP000299102">
    <property type="component" value="Unassembled WGS sequence"/>
</dbReference>
<name>A0A4C2A0V8_EUMVA</name>
<dbReference type="AlphaFoldDB" id="A0A4C2A0V8"/>
<feature type="compositionally biased region" description="Basic and acidic residues" evidence="1">
    <location>
        <begin position="12"/>
        <end position="21"/>
    </location>
</feature>
<reference evidence="2 3" key="1">
    <citation type="journal article" date="2019" name="Commun. Biol.">
        <title>The bagworm genome reveals a unique fibroin gene that provides high tensile strength.</title>
        <authorList>
            <person name="Kono N."/>
            <person name="Nakamura H."/>
            <person name="Ohtoshi R."/>
            <person name="Tomita M."/>
            <person name="Numata K."/>
            <person name="Arakawa K."/>
        </authorList>
    </citation>
    <scope>NUCLEOTIDE SEQUENCE [LARGE SCALE GENOMIC DNA]</scope>
</reference>
<proteinExistence type="predicted"/>
<feature type="compositionally biased region" description="Basic and acidic residues" evidence="1">
    <location>
        <begin position="28"/>
        <end position="37"/>
    </location>
</feature>